<evidence type="ECO:0000313" key="2">
    <source>
        <dbReference type="EMBL" id="QGY46659.1"/>
    </source>
</evidence>
<evidence type="ECO:0000313" key="3">
    <source>
        <dbReference type="Proteomes" id="UP000428260"/>
    </source>
</evidence>
<evidence type="ECO:0000256" key="1">
    <source>
        <dbReference type="SAM" id="Phobius"/>
    </source>
</evidence>
<feature type="transmembrane region" description="Helical" evidence="1">
    <location>
        <begin position="54"/>
        <end position="72"/>
    </location>
</feature>
<gene>
    <name evidence="2" type="ORF">GM418_24250</name>
</gene>
<dbReference type="AlphaFoldDB" id="A0A6I6JZD5"/>
<reference evidence="2 3" key="1">
    <citation type="submission" date="2019-11" db="EMBL/GenBank/DDBJ databases">
        <authorList>
            <person name="Zheng R.K."/>
            <person name="Sun C.M."/>
        </authorList>
    </citation>
    <scope>NUCLEOTIDE SEQUENCE [LARGE SCALE GENOMIC DNA]</scope>
    <source>
        <strain evidence="2 3">WC007</strain>
    </source>
</reference>
<dbReference type="Pfam" id="PF12412">
    <property type="entry name" value="DUF3667"/>
    <property type="match status" value="1"/>
</dbReference>
<proteinExistence type="predicted"/>
<dbReference type="Proteomes" id="UP000428260">
    <property type="component" value="Chromosome"/>
</dbReference>
<protein>
    <submittedName>
        <fullName evidence="2">DUF3667 domain-containing protein</fullName>
    </submittedName>
</protein>
<organism evidence="2 3">
    <name type="scientific">Maribellus comscasis</name>
    <dbReference type="NCBI Taxonomy" id="2681766"/>
    <lineage>
        <taxon>Bacteria</taxon>
        <taxon>Pseudomonadati</taxon>
        <taxon>Bacteroidota</taxon>
        <taxon>Bacteroidia</taxon>
        <taxon>Marinilabiliales</taxon>
        <taxon>Prolixibacteraceae</taxon>
        <taxon>Maribellus</taxon>
    </lineage>
</organism>
<name>A0A6I6JZD5_9BACT</name>
<sequence length="248" mass="29444">MNERITLKYLISAVLSSFGWDNRFWVTFRDLLIRPQFVIHKYLEGTRKKHTNPFTFFAIVITISVLLNSFYFDELIEMSSNIATMSKTETETAARSLLDKDISESNTGENSLERIQFIEDLSTFLYKNYYYFSFLFLPLYTYIAFLVFRKPNNYAEHLVINTYIQGQVAIFGMFLFLIAIFVRRTETYFWGTFLLTFLYYSYVYQKIRNYSFKQLLGRILKFFMVLFILLLLFGILSFSAGIIISLLK</sequence>
<keyword evidence="1" id="KW-0812">Transmembrane</keyword>
<feature type="transmembrane region" description="Helical" evidence="1">
    <location>
        <begin position="129"/>
        <end position="148"/>
    </location>
</feature>
<accession>A0A6I6JZD5</accession>
<keyword evidence="3" id="KW-1185">Reference proteome</keyword>
<dbReference type="EMBL" id="CP046401">
    <property type="protein sequence ID" value="QGY46659.1"/>
    <property type="molecule type" value="Genomic_DNA"/>
</dbReference>
<feature type="transmembrane region" description="Helical" evidence="1">
    <location>
        <begin position="225"/>
        <end position="247"/>
    </location>
</feature>
<dbReference type="RefSeq" id="WP_158869787.1">
    <property type="nucleotide sequence ID" value="NZ_CP046401.1"/>
</dbReference>
<keyword evidence="1" id="KW-1133">Transmembrane helix</keyword>
<keyword evidence="1" id="KW-0472">Membrane</keyword>
<dbReference type="InterPro" id="IPR022134">
    <property type="entry name" value="DUF3667"/>
</dbReference>
<dbReference type="KEGG" id="mcos:GM418_24250"/>
<feature type="transmembrane region" description="Helical" evidence="1">
    <location>
        <begin position="160"/>
        <end position="182"/>
    </location>
</feature>
<feature type="transmembrane region" description="Helical" evidence="1">
    <location>
        <begin position="188"/>
        <end position="204"/>
    </location>
</feature>